<name>A0A6N8IIB0_9ACTN</name>
<dbReference type="InterPro" id="IPR018709">
    <property type="entry name" value="CoA_activase_DUF2229"/>
</dbReference>
<evidence type="ECO:0008006" key="5">
    <source>
        <dbReference type="Google" id="ProtNLM"/>
    </source>
</evidence>
<keyword evidence="4" id="KW-1185">Reference proteome</keyword>
<dbReference type="PANTHER" id="PTHR32329:SF4">
    <property type="entry name" value="ACTIVATOR OF 2-HYDROXYACYL-COA DEHYDRATASE"/>
    <property type="match status" value="1"/>
</dbReference>
<sequence>MPAASSACSACAWLSTPCSLREPPSWEAAERSGGFHVASIGIDIGSKTIKVVVLDGEGAVVHSVYRRHRADVASTLAGALHELTWRFGDIEGTVGVTGSAGIGISGLLGLPFVQEVVATTTAVRREYPQADAIVELGGEDAKLVYLTRGLEQRMNATCAGGTGGFIDTVAFMLGLKTAELSKLALGANRVYPIASRCAVFAQTDIRPLLNAGARAADIAASALEAVVRQTLGGLACGRPIEGTVVFLGGPLEHIPELVRRFRSALGLTAREGIKPLDAHLFTARGAALHGAEAFGERGDADVSLVALEERLARLASFADDFPRLPRLFASEGELAAFRRRHASCTMPRTRLFDCEGPLYLGLDAGSTAVKLAVLDEVGRLAYADCRPPGGEVLETAIAMLRDFHAVVPRAVDGTPYAYVAHATACGYGEDLIRAGLGFDSGVVETLAHVRAARSFSPDLTFLLDIGGQDMKAVWVRDGRVLNAVLNEACSSGCGSFVEGTAHSLRSTPEEFSEKALLAESPVDLGTKCTVFMSSRVRHAQKSGVAVEDIAAGIACSVVRNALFRIIGLDRLDSLGDCVVVQGGTFMSDAVLRAFELVSGKEVVRLDTAHLMGAIGAALTARERAHAAAREGACAVRSGLASRKELDRLFPARSSRRCGGCGNGCLLSVVDFGGGRQFVSGNRCDRAHGIVEARRGSSARGGRRPPNAVALERKLLAKFSGSEGSGPRARLRVGIVNALAGHAQMPFWHTVIAALGFSVAVPDDGRAEESGAAREGAATIPSESVCHPAKLAHMRLYDLVRSARADAVFMPCYVRGRKCPVACGYAAAVADCAPLLRDGGAMLVSPMLRTVNPAALADDADDRAALLASLNVAAATAGLPAVADGELAAAIAAGLAVQREFERTVGEANRRALAWAHGAGRRGAVLAGRPYHVDPAVMHGIDGVLTSLGFAVLSPTALDAPCEELGEEAGLAWERPARLERLAGLVLADPAIELVCLQSFGCAYDAAVLPVVRAALEAAGRPFTSLKVDGIVDTAPIRIRLRTLAEACEGGSAYRADGERYRIALPVSPERGCGTSAHWSLLGPMGRADVDAASGVVPDDICFVARVLAGRLIRMARDGGSLDVVEMPEVCEKCLLAAVPGLAGCAVGHRFAVRWSRVWRIPSSPGVDEGACRAPGRPRIGLVGNALMVFEPFMNDGIAELIEGGGCEAVLPRPEGLMTDDVRYLPEFDRFAQLGVDHVIYLQALGCLKGHVRARGALHELAGRYPGMPVTVIDYEPEASALNRENRALLAIAAAKEAFADRGL</sequence>
<organism evidence="3 4">
    <name type="scientific">Gordonibacter urolithinfaciens</name>
    <dbReference type="NCBI Taxonomy" id="1335613"/>
    <lineage>
        <taxon>Bacteria</taxon>
        <taxon>Bacillati</taxon>
        <taxon>Actinomycetota</taxon>
        <taxon>Coriobacteriia</taxon>
        <taxon>Eggerthellales</taxon>
        <taxon>Eggerthellaceae</taxon>
        <taxon>Gordonibacter</taxon>
    </lineage>
</organism>
<protein>
    <recommendedName>
        <fullName evidence="5">CoA activase</fullName>
    </recommendedName>
</protein>
<dbReference type="PANTHER" id="PTHR32329">
    <property type="entry name" value="BIFUNCTIONAL PROTEIN [INCLUDES 2-HYDROXYACYL-COA DEHYDRATASE (N-TER) AND ITS ACTIVATOR DOMAIN (C_TERM)-RELATED"/>
    <property type="match status" value="1"/>
</dbReference>
<feature type="domain" description="DUF2229" evidence="2">
    <location>
        <begin position="731"/>
        <end position="955"/>
    </location>
</feature>
<evidence type="ECO:0000259" key="2">
    <source>
        <dbReference type="Pfam" id="PF09989"/>
    </source>
</evidence>
<evidence type="ECO:0000259" key="1">
    <source>
        <dbReference type="Pfam" id="PF01869"/>
    </source>
</evidence>
<dbReference type="Pfam" id="PF01869">
    <property type="entry name" value="BcrAD_BadFG"/>
    <property type="match status" value="2"/>
</dbReference>
<dbReference type="InterPro" id="IPR002731">
    <property type="entry name" value="ATPase_BadF"/>
</dbReference>
<gene>
    <name evidence="3" type="ORF">GO738_09025</name>
</gene>
<dbReference type="Pfam" id="PF09989">
    <property type="entry name" value="DUF2229"/>
    <property type="match status" value="1"/>
</dbReference>
<dbReference type="EMBL" id="WPOC01000012">
    <property type="protein sequence ID" value="MVN15482.1"/>
    <property type="molecule type" value="Genomic_DNA"/>
</dbReference>
<accession>A0A6N8IIB0</accession>
<feature type="domain" description="ATPase BadF/BadG/BcrA/BcrD type" evidence="1">
    <location>
        <begin position="360"/>
        <end position="620"/>
    </location>
</feature>
<feature type="domain" description="ATPase BadF/BadG/BcrA/BcrD type" evidence="1">
    <location>
        <begin position="40"/>
        <end position="288"/>
    </location>
</feature>
<comment type="caution">
    <text evidence="3">The sequence shown here is derived from an EMBL/GenBank/DDBJ whole genome shotgun (WGS) entry which is preliminary data.</text>
</comment>
<dbReference type="InterPro" id="IPR043129">
    <property type="entry name" value="ATPase_NBD"/>
</dbReference>
<reference evidence="3 4" key="1">
    <citation type="submission" date="2019-11" db="EMBL/GenBank/DDBJ databases">
        <title>Whole genome shotgun sequencing (WGS) data from Adlercreutzia equolifaciens ResAG-91, Eggerthella lenta MRI-F36, MRI-F37, MRI-F40, ResAG-49, ResAG-88, ResAG-121, ResAG-145, and Gordonibacter sp. ResAG-5, ResAG-26, ResAG-43, ResAG-50, ResAG-59.</title>
        <authorList>
            <person name="Stoll D.A."/>
            <person name="Danylec N."/>
            <person name="Franz C.M.A.P."/>
            <person name="Huch M."/>
        </authorList>
    </citation>
    <scope>NUCLEOTIDE SEQUENCE [LARGE SCALE GENOMIC DNA]</scope>
    <source>
        <strain evidence="3 4">ResAG-59</strain>
    </source>
</reference>
<dbReference type="Proteomes" id="UP000468327">
    <property type="component" value="Unassembled WGS sequence"/>
</dbReference>
<evidence type="ECO:0000313" key="3">
    <source>
        <dbReference type="EMBL" id="MVN15482.1"/>
    </source>
</evidence>
<dbReference type="InterPro" id="IPR051805">
    <property type="entry name" value="Dehydratase_Activator_Redct"/>
</dbReference>
<dbReference type="Gene3D" id="3.30.420.40">
    <property type="match status" value="4"/>
</dbReference>
<dbReference type="SUPFAM" id="SSF53067">
    <property type="entry name" value="Actin-like ATPase domain"/>
    <property type="match status" value="2"/>
</dbReference>
<dbReference type="CDD" id="cd24034">
    <property type="entry name" value="ASKHA_NBD_O66634-like_rpt1"/>
    <property type="match status" value="1"/>
</dbReference>
<evidence type="ECO:0000313" key="4">
    <source>
        <dbReference type="Proteomes" id="UP000468327"/>
    </source>
</evidence>
<proteinExistence type="predicted"/>